<feature type="compositionally biased region" description="Acidic residues" evidence="11">
    <location>
        <begin position="675"/>
        <end position="684"/>
    </location>
</feature>
<dbReference type="PANTHER" id="PTHR10925">
    <property type="entry name" value="N-ACETYLTRANSFERASE 10"/>
    <property type="match status" value="1"/>
</dbReference>
<dbReference type="GO" id="GO:1990883">
    <property type="term" value="F:18S rRNA cytidine N-acetyltransferase activity"/>
    <property type="evidence" value="ECO:0007669"/>
    <property type="project" value="TreeGrafter"/>
</dbReference>
<organism evidence="16 17">
    <name type="scientific">Gracilariopsis chorda</name>
    <dbReference type="NCBI Taxonomy" id="448386"/>
    <lineage>
        <taxon>Eukaryota</taxon>
        <taxon>Rhodophyta</taxon>
        <taxon>Florideophyceae</taxon>
        <taxon>Rhodymeniophycidae</taxon>
        <taxon>Gracilariales</taxon>
        <taxon>Gracilariaceae</taxon>
        <taxon>Gracilariopsis</taxon>
    </lineage>
</organism>
<evidence type="ECO:0000256" key="1">
    <source>
        <dbReference type="ARBA" id="ARBA00004604"/>
    </source>
</evidence>
<dbReference type="GO" id="GO:0051392">
    <property type="term" value="F:tRNA cytidine N4-acetyltransferase activity"/>
    <property type="evidence" value="ECO:0007669"/>
    <property type="project" value="RHEA"/>
</dbReference>
<dbReference type="EMBL" id="NBIV01000088">
    <property type="protein sequence ID" value="PXF44521.1"/>
    <property type="molecule type" value="Genomic_DNA"/>
</dbReference>
<dbReference type="AlphaFoldDB" id="A0A2V3IQX3"/>
<dbReference type="Gene3D" id="3.40.50.300">
    <property type="entry name" value="P-loop containing nucleotide triphosphate hydrolases"/>
    <property type="match status" value="1"/>
</dbReference>
<dbReference type="GO" id="GO:0051391">
    <property type="term" value="P:tRNA acetylation"/>
    <property type="evidence" value="ECO:0007669"/>
    <property type="project" value="UniProtKB-UniRule"/>
</dbReference>
<feature type="region of interest" description="Disordered" evidence="11">
    <location>
        <begin position="1026"/>
        <end position="1048"/>
    </location>
</feature>
<feature type="binding site" evidence="10">
    <location>
        <begin position="643"/>
        <end position="645"/>
    </location>
    <ligand>
        <name>acetyl-CoA</name>
        <dbReference type="ChEBI" id="CHEBI:57288"/>
    </ligand>
</feature>
<feature type="binding site" evidence="10">
    <location>
        <position position="483"/>
    </location>
    <ligand>
        <name>ATP</name>
        <dbReference type="ChEBI" id="CHEBI:30616"/>
    </ligand>
</feature>
<dbReference type="Proteomes" id="UP000247409">
    <property type="component" value="Unassembled WGS sequence"/>
</dbReference>
<keyword evidence="5 10" id="KW-0547">Nucleotide-binding</keyword>
<comment type="catalytic activity">
    <reaction evidence="10">
        <text>a cytidine in 18S rRNA + acetyl-CoA + ATP + H2O = an N(4)-acetylcytidine in 18S rRNA + ADP + phosphate + CoA + H(+)</text>
        <dbReference type="Rhea" id="RHEA:51424"/>
        <dbReference type="Rhea" id="RHEA-COMP:13575"/>
        <dbReference type="Rhea" id="RHEA-COMP:13576"/>
        <dbReference type="ChEBI" id="CHEBI:15377"/>
        <dbReference type="ChEBI" id="CHEBI:15378"/>
        <dbReference type="ChEBI" id="CHEBI:30616"/>
        <dbReference type="ChEBI" id="CHEBI:43474"/>
        <dbReference type="ChEBI" id="CHEBI:57287"/>
        <dbReference type="ChEBI" id="CHEBI:57288"/>
        <dbReference type="ChEBI" id="CHEBI:74900"/>
        <dbReference type="ChEBI" id="CHEBI:82748"/>
        <dbReference type="ChEBI" id="CHEBI:456216"/>
    </reaction>
</comment>
<dbReference type="InterPro" id="IPR027417">
    <property type="entry name" value="P-loop_NTPase"/>
</dbReference>
<feature type="domain" description="Possible tRNA binding" evidence="15">
    <location>
        <begin position="787"/>
        <end position="1003"/>
    </location>
</feature>
<name>A0A2V3IQX3_9FLOR</name>
<dbReference type="InterPro" id="IPR013562">
    <property type="entry name" value="TmcA/NAT10_N"/>
</dbReference>
<dbReference type="InterPro" id="IPR007807">
    <property type="entry name" value="TcmA/NAT10_helicase"/>
</dbReference>
<evidence type="ECO:0000256" key="3">
    <source>
        <dbReference type="ARBA" id="ARBA00022679"/>
    </source>
</evidence>
<keyword evidence="17" id="KW-1185">Reference proteome</keyword>
<dbReference type="Gene3D" id="3.40.50.11040">
    <property type="match status" value="1"/>
</dbReference>
<keyword evidence="3 10" id="KW-0808">Transferase</keyword>
<dbReference type="GO" id="GO:0005730">
    <property type="term" value="C:nucleolus"/>
    <property type="evidence" value="ECO:0007669"/>
    <property type="project" value="UniProtKB-SubCell"/>
</dbReference>
<dbReference type="Pfam" id="PF13725">
    <property type="entry name" value="tRNA_bind_2"/>
    <property type="match status" value="1"/>
</dbReference>
<dbReference type="GO" id="GO:0030686">
    <property type="term" value="C:90S preribosome"/>
    <property type="evidence" value="ECO:0007669"/>
    <property type="project" value="TreeGrafter"/>
</dbReference>
<evidence type="ECO:0000313" key="16">
    <source>
        <dbReference type="EMBL" id="PXF44521.1"/>
    </source>
</evidence>
<dbReference type="STRING" id="448386.A0A2V3IQX3"/>
<accession>A0A2V3IQX3</accession>
<evidence type="ECO:0000259" key="14">
    <source>
        <dbReference type="Pfam" id="PF13718"/>
    </source>
</evidence>
<evidence type="ECO:0000256" key="10">
    <source>
        <dbReference type="HAMAP-Rule" id="MF_03211"/>
    </source>
</evidence>
<comment type="subcellular location">
    <subcellularLocation>
        <location evidence="1 10">Nucleus</location>
        <location evidence="1 10">Nucleolus</location>
    </subcellularLocation>
</comment>
<feature type="domain" description="TcmA/NAT10 helicase" evidence="12">
    <location>
        <begin position="284"/>
        <end position="501"/>
    </location>
</feature>
<keyword evidence="7 10" id="KW-0539">Nucleus</keyword>
<keyword evidence="8 10" id="KW-0012">Acyltransferase</keyword>
<dbReference type="InterPro" id="IPR032672">
    <property type="entry name" value="TmcA/NAT10/Kre33"/>
</dbReference>
<proteinExistence type="inferred from homology"/>
<evidence type="ECO:0000256" key="9">
    <source>
        <dbReference type="ARBA" id="ARBA00068357"/>
    </source>
</evidence>
<dbReference type="OrthoDB" id="10067491at2759"/>
<comment type="caution">
    <text evidence="16">The sequence shown here is derived from an EMBL/GenBank/DDBJ whole genome shotgun (WGS) entry which is preliminary data.</text>
</comment>
<feature type="binding site" evidence="10">
    <location>
        <begin position="650"/>
        <end position="656"/>
    </location>
    <ligand>
        <name>acetyl-CoA</name>
        <dbReference type="ChEBI" id="CHEBI:57288"/>
    </ligand>
</feature>
<dbReference type="Pfam" id="PF08351">
    <property type="entry name" value="TmcA_N"/>
    <property type="match status" value="1"/>
</dbReference>
<dbReference type="PANTHER" id="PTHR10925:SF5">
    <property type="entry name" value="RNA CYTIDINE ACETYLTRANSFERASE"/>
    <property type="match status" value="1"/>
</dbReference>
<evidence type="ECO:0000256" key="7">
    <source>
        <dbReference type="ARBA" id="ARBA00023242"/>
    </source>
</evidence>
<dbReference type="HAMAP" id="MF_03211">
    <property type="entry name" value="RNA_acetyltr_Nat10"/>
    <property type="match status" value="1"/>
</dbReference>
<keyword evidence="6 10" id="KW-0067">ATP-binding</keyword>
<feature type="domain" description="N-acetyltransferase" evidence="14">
    <location>
        <begin position="542"/>
        <end position="773"/>
    </location>
</feature>
<dbReference type="GO" id="GO:1904812">
    <property type="term" value="P:rRNA acetylation involved in maturation of SSU-rRNA"/>
    <property type="evidence" value="ECO:0007669"/>
    <property type="project" value="InterPro"/>
</dbReference>
<evidence type="ECO:0000256" key="5">
    <source>
        <dbReference type="ARBA" id="ARBA00022741"/>
    </source>
</evidence>
<dbReference type="GO" id="GO:0000049">
    <property type="term" value="F:tRNA binding"/>
    <property type="evidence" value="ECO:0007669"/>
    <property type="project" value="TreeGrafter"/>
</dbReference>
<dbReference type="InterPro" id="IPR033688">
    <property type="entry name" value="NAT10"/>
</dbReference>
<dbReference type="Pfam" id="PF13718">
    <property type="entry name" value="GNAT_acetyltr_2"/>
    <property type="match status" value="1"/>
</dbReference>
<reference evidence="16 17" key="1">
    <citation type="journal article" date="2018" name="Mol. Biol. Evol.">
        <title>Analysis of the draft genome of the red seaweed Gracilariopsis chorda provides insights into genome size evolution in Rhodophyta.</title>
        <authorList>
            <person name="Lee J."/>
            <person name="Yang E.C."/>
            <person name="Graf L."/>
            <person name="Yang J.H."/>
            <person name="Qiu H."/>
            <person name="Zel Zion U."/>
            <person name="Chan C.X."/>
            <person name="Stephens T.G."/>
            <person name="Weber A.P.M."/>
            <person name="Boo G.H."/>
            <person name="Boo S.M."/>
            <person name="Kim K.M."/>
            <person name="Shin Y."/>
            <person name="Jung M."/>
            <person name="Lee S.J."/>
            <person name="Yim H.S."/>
            <person name="Lee J.H."/>
            <person name="Bhattacharya D."/>
            <person name="Yoon H.S."/>
        </authorList>
    </citation>
    <scope>NUCLEOTIDE SEQUENCE [LARGE SCALE GENOMIC DNA]</scope>
    <source>
        <strain evidence="16 17">SKKU-2015</strain>
        <tissue evidence="16">Whole body</tissue>
    </source>
</reference>
<comment type="catalytic activity">
    <reaction evidence="10">
        <text>a cytidine in tRNA + acetyl-CoA + ATP + H2O = an N(4)-acetylcytidine in tRNA + ADP + phosphate + CoA + H(+)</text>
        <dbReference type="Rhea" id="RHEA:53876"/>
        <dbReference type="Rhea" id="RHEA-COMP:13670"/>
        <dbReference type="Rhea" id="RHEA-COMP:13671"/>
        <dbReference type="ChEBI" id="CHEBI:15377"/>
        <dbReference type="ChEBI" id="CHEBI:15378"/>
        <dbReference type="ChEBI" id="CHEBI:30616"/>
        <dbReference type="ChEBI" id="CHEBI:43474"/>
        <dbReference type="ChEBI" id="CHEBI:57287"/>
        <dbReference type="ChEBI" id="CHEBI:57288"/>
        <dbReference type="ChEBI" id="CHEBI:74900"/>
        <dbReference type="ChEBI" id="CHEBI:82748"/>
        <dbReference type="ChEBI" id="CHEBI:456216"/>
    </reaction>
</comment>
<evidence type="ECO:0000256" key="6">
    <source>
        <dbReference type="ARBA" id="ARBA00022840"/>
    </source>
</evidence>
<dbReference type="InterPro" id="IPR000182">
    <property type="entry name" value="GNAT_dom"/>
</dbReference>
<feature type="region of interest" description="Disordered" evidence="11">
    <location>
        <begin position="675"/>
        <end position="708"/>
    </location>
</feature>
<dbReference type="Pfam" id="PF05127">
    <property type="entry name" value="NAT10_TcmA_helicase"/>
    <property type="match status" value="1"/>
</dbReference>
<evidence type="ECO:0000256" key="8">
    <source>
        <dbReference type="ARBA" id="ARBA00023315"/>
    </source>
</evidence>
<sequence>MKKKVDSRIRQTLQDAVTHNHRALILLVGDKGRDQVVNLHYILSKMTLQARPPVLWMYKKELGFSSNRKKRMKVIKKRIKQGLVDPNKDDPFELFISSTSIRFAYYNESHKILGNTYGMCVLQDFEALTPNLLARTFETVQGGGLIVLLIQKMSSLKQLYSLTMDVHSRLRTEAHRNVVGRFNERFILSLSDCPAAIVADDELNVLPISSHVRSLSGQTEVDDALQRPGSTTNSTGLKDLKESLADTPPIGALLAKTKTVDQAKALLRFEEAISDKALRSTVALTASRGRGKSAALGLAVAAAIAHEYSNIFVTAPSPENLRTFFEFVLTGFKALQYEEHVDYECIRSTDPSLNKSIVRVNVFRNHRQTVQYLDPTKAPQSLTQAELLVIDEAAAIPLPLVEAMLGPYVVFMCSTVTGYEGTGRSLSLKLIKKLREGSTGVKSGDNLFDGYSNKQRDRDVSALASTTGAGRVFREVQMETPIRYSEKDPIEAWLYDLLCLEAGGIRQVLTAGAPHPDECELYYVERDALFSRHQASETFLHRIMALFVSSHYKNSPNDLQMLSDAPAHALFVLLAPTRSDTEKLPDVLCAIQMCLEGRISSKSSKSSLSRGHRAAGDLIPWTISQQYQEADFATLSGARIVRVATHADVQKMGYGTRAIQLLMDYYAGKHISLEEEPESELQQDESDKGTGQKSDKQDHKEDDLLKETIGPRENIPPLLLRLSERPAERLDYLGVSFGLTHPLYNFWSKQGFLPLYIRLTANDLTGEHTCIMATCKVSETELEGSHWLPTFHQDFRRRFVYLLGYEFSKMPSGLAMTILNVRPGFWEGSDGQQAAKTIGDVKSMFTPYDRRRLESYSRNLVDYHVVVDMVPRLAEMYVMGGFGPTDNFRLSAAQCAILVAIGLQRKSVDTLEVELGIQASQILALFNKVMRKISTYLRELEESSMADKIGPENSKEVAASILPKASMEKTMDEELEEDTVKKAGVPRSMEKYKIEGNEEEWARVLKNKAASHGGVVSIKTKRKAADIPQEMLKVQSGNDPGAKKKRRR</sequence>
<evidence type="ECO:0000259" key="15">
    <source>
        <dbReference type="Pfam" id="PF13725"/>
    </source>
</evidence>
<comment type="function">
    <text evidence="10">RNA cytidine acetyltransferase with specificity toward both 18S rRNA and tRNAs. Catalyzes the formation of N(4)-acetylcytidine (ac4C) in 18S rRNA. Required for early nucleolar cleavages of precursor rRNA at sites A0, A1 and A2 during 18S rRNA synthesis. Catalyzes the formation of ac4C in serine and leucine tRNAs. Requires a tRNA-binding adapter protein for full tRNA acetyltransferase activity but not for 18S rRNA acetylation.</text>
</comment>
<protein>
    <recommendedName>
        <fullName evidence="9 10">RNA cytidine acetyltransferase</fullName>
        <ecNumber evidence="10">2.3.1.-</ecNumber>
    </recommendedName>
    <alternativeName>
        <fullName evidence="10">18S rRNA cytosine acetyltransferase</fullName>
    </alternativeName>
</protein>
<dbReference type="FunFam" id="3.40.50.300:FF:002218">
    <property type="entry name" value="tRNA(Met) cytidine acetyltransferase TmcA"/>
    <property type="match status" value="1"/>
</dbReference>
<feature type="binding site" evidence="10">
    <location>
        <position position="749"/>
    </location>
    <ligand>
        <name>acetyl-CoA</name>
        <dbReference type="ChEBI" id="CHEBI:57288"/>
    </ligand>
</feature>
<dbReference type="Gene3D" id="3.40.630.30">
    <property type="match status" value="1"/>
</dbReference>
<keyword evidence="2 10" id="KW-0698">rRNA processing</keyword>
<evidence type="ECO:0000256" key="11">
    <source>
        <dbReference type="SAM" id="MobiDB-lite"/>
    </source>
</evidence>
<evidence type="ECO:0000259" key="12">
    <source>
        <dbReference type="Pfam" id="PF05127"/>
    </source>
</evidence>
<evidence type="ECO:0000256" key="2">
    <source>
        <dbReference type="ARBA" id="ARBA00022552"/>
    </source>
</evidence>
<evidence type="ECO:0000313" key="17">
    <source>
        <dbReference type="Proteomes" id="UP000247409"/>
    </source>
</evidence>
<evidence type="ECO:0000256" key="4">
    <source>
        <dbReference type="ARBA" id="ARBA00022694"/>
    </source>
</evidence>
<dbReference type="GO" id="GO:0005524">
    <property type="term" value="F:ATP binding"/>
    <property type="evidence" value="ECO:0007669"/>
    <property type="project" value="UniProtKB-UniRule"/>
</dbReference>
<dbReference type="EC" id="2.3.1.-" evidence="10"/>
<comment type="similarity">
    <text evidence="10">Belongs to the RNA cytidine acetyltransferase family. NAT10 subfamily.</text>
</comment>
<feature type="compositionally biased region" description="Basic and acidic residues" evidence="11">
    <location>
        <begin position="685"/>
        <end position="708"/>
    </location>
</feature>
<evidence type="ECO:0000259" key="13">
    <source>
        <dbReference type="Pfam" id="PF08351"/>
    </source>
</evidence>
<gene>
    <name evidence="16" type="ORF">BWQ96_05699</name>
</gene>
<dbReference type="InterPro" id="IPR027992">
    <property type="entry name" value="tRNA_bind_dom"/>
</dbReference>
<keyword evidence="4 10" id="KW-0819">tRNA processing</keyword>
<feature type="domain" description="TmcA/NAT10 N-terminal" evidence="13">
    <location>
        <begin position="1"/>
        <end position="200"/>
    </location>
</feature>
<feature type="binding site" evidence="10">
    <location>
        <begin position="289"/>
        <end position="298"/>
    </location>
    <ligand>
        <name>ATP</name>
        <dbReference type="ChEBI" id="CHEBI:30616"/>
    </ligand>
</feature>